<dbReference type="PATRIC" id="fig|1423718.3.peg.1104"/>
<dbReference type="OrthoDB" id="9785995at2"/>
<evidence type="ECO:0000256" key="2">
    <source>
        <dbReference type="ARBA" id="ARBA00022490"/>
    </source>
</evidence>
<sequence>MEWTQLLVKTSMEAKEAVANLLMENGAGGLQEIETDEQAVELVTYFPAEQNLQELALELESKIKALTTFGLNPGQATVSLAQVDDASWQTAWEKYYHPTRLSRYLTVVPAWEDYQAGDDLEKLVYLNPGKAFGTGTHPTTRLTITAMETVMRGGETVIDVGTGSGVLAIVAKLLGAKSVLATDIDEEAIASAKTNLELNSQALPIELKVNNLLDGIEQQVDLILANILPEFLLPLMPQAYANLNEGGKVILSGIISEQKAKVVQALTTAGFELEASFKLGDWYGLVAQKPRKGE</sequence>
<dbReference type="EMBL" id="AYYP01000071">
    <property type="protein sequence ID" value="KRM63068.1"/>
    <property type="molecule type" value="Genomic_DNA"/>
</dbReference>
<dbReference type="Proteomes" id="UP000051008">
    <property type="component" value="Unassembled WGS sequence"/>
</dbReference>
<name>A0A0R2AJF8_9LACO</name>
<dbReference type="GO" id="GO:0032259">
    <property type="term" value="P:methylation"/>
    <property type="evidence" value="ECO:0007669"/>
    <property type="project" value="UniProtKB-KW"/>
</dbReference>
<gene>
    <name evidence="6" type="primary">prmA</name>
    <name evidence="7" type="ORF">FC14_GL001054</name>
</gene>
<dbReference type="GO" id="GO:0005840">
    <property type="term" value="C:ribosome"/>
    <property type="evidence" value="ECO:0007669"/>
    <property type="project" value="UniProtKB-KW"/>
</dbReference>
<keyword evidence="7" id="KW-0689">Ribosomal protein</keyword>
<evidence type="ECO:0000256" key="6">
    <source>
        <dbReference type="HAMAP-Rule" id="MF_00735"/>
    </source>
</evidence>
<keyword evidence="4 6" id="KW-0808">Transferase</keyword>
<comment type="function">
    <text evidence="6">Methylates ribosomal protein L11.</text>
</comment>
<dbReference type="Pfam" id="PF06325">
    <property type="entry name" value="PrmA"/>
    <property type="match status" value="1"/>
</dbReference>
<dbReference type="RefSeq" id="WP_056977613.1">
    <property type="nucleotide sequence ID" value="NZ_AYYP01000071.1"/>
</dbReference>
<evidence type="ECO:0000256" key="4">
    <source>
        <dbReference type="ARBA" id="ARBA00022679"/>
    </source>
</evidence>
<dbReference type="InterPro" id="IPR004498">
    <property type="entry name" value="Ribosomal_PrmA_MeTrfase"/>
</dbReference>
<comment type="catalytic activity">
    <reaction evidence="6">
        <text>L-lysyl-[protein] + 3 S-adenosyl-L-methionine = N(6),N(6),N(6)-trimethyl-L-lysyl-[protein] + 3 S-adenosyl-L-homocysteine + 3 H(+)</text>
        <dbReference type="Rhea" id="RHEA:54192"/>
        <dbReference type="Rhea" id="RHEA-COMP:9752"/>
        <dbReference type="Rhea" id="RHEA-COMP:13826"/>
        <dbReference type="ChEBI" id="CHEBI:15378"/>
        <dbReference type="ChEBI" id="CHEBI:29969"/>
        <dbReference type="ChEBI" id="CHEBI:57856"/>
        <dbReference type="ChEBI" id="CHEBI:59789"/>
        <dbReference type="ChEBI" id="CHEBI:61961"/>
    </reaction>
</comment>
<comment type="subcellular location">
    <subcellularLocation>
        <location evidence="6">Cytoplasm</location>
    </subcellularLocation>
</comment>
<keyword evidence="7" id="KW-0687">Ribonucleoprotein</keyword>
<proteinExistence type="inferred from homology"/>
<dbReference type="CDD" id="cd02440">
    <property type="entry name" value="AdoMet_MTases"/>
    <property type="match status" value="1"/>
</dbReference>
<dbReference type="EC" id="2.1.1.-" evidence="6"/>
<dbReference type="PANTHER" id="PTHR43648">
    <property type="entry name" value="ELECTRON TRANSFER FLAVOPROTEIN BETA SUBUNIT LYSINE METHYLTRANSFERASE"/>
    <property type="match status" value="1"/>
</dbReference>
<dbReference type="InterPro" id="IPR029063">
    <property type="entry name" value="SAM-dependent_MTases_sf"/>
</dbReference>
<evidence type="ECO:0000256" key="5">
    <source>
        <dbReference type="ARBA" id="ARBA00022691"/>
    </source>
</evidence>
<dbReference type="SUPFAM" id="SSF53335">
    <property type="entry name" value="S-adenosyl-L-methionine-dependent methyltransferases"/>
    <property type="match status" value="1"/>
</dbReference>
<dbReference type="Gene3D" id="3.40.50.150">
    <property type="entry name" value="Vaccinia Virus protein VP39"/>
    <property type="match status" value="1"/>
</dbReference>
<organism evidence="7 8">
    <name type="scientific">Ligilactobacillus agilis DSM 20509</name>
    <dbReference type="NCBI Taxonomy" id="1423718"/>
    <lineage>
        <taxon>Bacteria</taxon>
        <taxon>Bacillati</taxon>
        <taxon>Bacillota</taxon>
        <taxon>Bacilli</taxon>
        <taxon>Lactobacillales</taxon>
        <taxon>Lactobacillaceae</taxon>
        <taxon>Ligilactobacillus</taxon>
    </lineage>
</organism>
<protein>
    <recommendedName>
        <fullName evidence="6">Ribosomal protein L11 methyltransferase</fullName>
        <shortName evidence="6">L11 Mtase</shortName>
        <ecNumber evidence="6">2.1.1.-</ecNumber>
    </recommendedName>
</protein>
<reference evidence="7 8" key="1">
    <citation type="journal article" date="2015" name="Genome Announc.">
        <title>Expanding the biotechnology potential of lactobacilli through comparative genomics of 213 strains and associated genera.</title>
        <authorList>
            <person name="Sun Z."/>
            <person name="Harris H.M."/>
            <person name="McCann A."/>
            <person name="Guo C."/>
            <person name="Argimon S."/>
            <person name="Zhang W."/>
            <person name="Yang X."/>
            <person name="Jeffery I.B."/>
            <person name="Cooney J.C."/>
            <person name="Kagawa T.F."/>
            <person name="Liu W."/>
            <person name="Song Y."/>
            <person name="Salvetti E."/>
            <person name="Wrobel A."/>
            <person name="Rasinkangas P."/>
            <person name="Parkhill J."/>
            <person name="Rea M.C."/>
            <person name="O'Sullivan O."/>
            <person name="Ritari J."/>
            <person name="Douillard F.P."/>
            <person name="Paul Ross R."/>
            <person name="Yang R."/>
            <person name="Briner A.E."/>
            <person name="Felis G.E."/>
            <person name="de Vos W.M."/>
            <person name="Barrangou R."/>
            <person name="Klaenhammer T.R."/>
            <person name="Caufield P.W."/>
            <person name="Cui Y."/>
            <person name="Zhang H."/>
            <person name="O'Toole P.W."/>
        </authorList>
    </citation>
    <scope>NUCLEOTIDE SEQUENCE [LARGE SCALE GENOMIC DNA]</scope>
    <source>
        <strain evidence="7 8">DSM 20509</strain>
    </source>
</reference>
<evidence type="ECO:0000313" key="7">
    <source>
        <dbReference type="EMBL" id="KRM63068.1"/>
    </source>
</evidence>
<dbReference type="GO" id="GO:0016279">
    <property type="term" value="F:protein-lysine N-methyltransferase activity"/>
    <property type="evidence" value="ECO:0007669"/>
    <property type="project" value="RHEA"/>
</dbReference>
<evidence type="ECO:0000313" key="8">
    <source>
        <dbReference type="Proteomes" id="UP000051008"/>
    </source>
</evidence>
<feature type="binding site" evidence="6">
    <location>
        <position position="140"/>
    </location>
    <ligand>
        <name>S-adenosyl-L-methionine</name>
        <dbReference type="ChEBI" id="CHEBI:59789"/>
    </ligand>
</feature>
<comment type="caution">
    <text evidence="7">The sequence shown here is derived from an EMBL/GenBank/DDBJ whole genome shotgun (WGS) entry which is preliminary data.</text>
</comment>
<dbReference type="GO" id="GO:0005737">
    <property type="term" value="C:cytoplasm"/>
    <property type="evidence" value="ECO:0007669"/>
    <property type="project" value="UniProtKB-SubCell"/>
</dbReference>
<feature type="binding site" evidence="6">
    <location>
        <position position="161"/>
    </location>
    <ligand>
        <name>S-adenosyl-L-methionine</name>
        <dbReference type="ChEBI" id="CHEBI:59789"/>
    </ligand>
</feature>
<feature type="binding site" evidence="6">
    <location>
        <position position="226"/>
    </location>
    <ligand>
        <name>S-adenosyl-L-methionine</name>
        <dbReference type="ChEBI" id="CHEBI:59789"/>
    </ligand>
</feature>
<dbReference type="AlphaFoldDB" id="A0A0R2AJF8"/>
<keyword evidence="8" id="KW-1185">Reference proteome</keyword>
<dbReference type="PANTHER" id="PTHR43648:SF1">
    <property type="entry name" value="ELECTRON TRANSFER FLAVOPROTEIN BETA SUBUNIT LYSINE METHYLTRANSFERASE"/>
    <property type="match status" value="1"/>
</dbReference>
<keyword evidence="3 6" id="KW-0489">Methyltransferase</keyword>
<keyword evidence="5 6" id="KW-0949">S-adenosyl-L-methionine</keyword>
<evidence type="ECO:0000256" key="3">
    <source>
        <dbReference type="ARBA" id="ARBA00022603"/>
    </source>
</evidence>
<dbReference type="NCBIfam" id="TIGR00406">
    <property type="entry name" value="prmA"/>
    <property type="match status" value="1"/>
</dbReference>
<keyword evidence="2 6" id="KW-0963">Cytoplasm</keyword>
<dbReference type="InterPro" id="IPR050078">
    <property type="entry name" value="Ribosomal_L11_MeTrfase_PrmA"/>
</dbReference>
<dbReference type="PIRSF" id="PIRSF000401">
    <property type="entry name" value="RPL11_MTase"/>
    <property type="match status" value="1"/>
</dbReference>
<dbReference type="HAMAP" id="MF_00735">
    <property type="entry name" value="Methyltr_PrmA"/>
    <property type="match status" value="1"/>
</dbReference>
<comment type="similarity">
    <text evidence="1 6">Belongs to the methyltransferase superfamily. PrmA family.</text>
</comment>
<evidence type="ECO:0000256" key="1">
    <source>
        <dbReference type="ARBA" id="ARBA00009741"/>
    </source>
</evidence>
<feature type="binding site" evidence="6">
    <location>
        <position position="183"/>
    </location>
    <ligand>
        <name>S-adenosyl-L-methionine</name>
        <dbReference type="ChEBI" id="CHEBI:59789"/>
    </ligand>
</feature>
<accession>A0A0R2AJF8</accession>